<evidence type="ECO:0000313" key="3">
    <source>
        <dbReference type="Proteomes" id="UP000184073"/>
    </source>
</evidence>
<gene>
    <name evidence="2" type="ORF">ASPVEDRAFT_251159</name>
</gene>
<keyword evidence="3" id="KW-1185">Reference proteome</keyword>
<feature type="region of interest" description="Disordered" evidence="1">
    <location>
        <begin position="17"/>
        <end position="36"/>
    </location>
</feature>
<dbReference type="EMBL" id="KV878125">
    <property type="protein sequence ID" value="OJI96713.1"/>
    <property type="molecule type" value="Genomic_DNA"/>
</dbReference>
<evidence type="ECO:0000313" key="2">
    <source>
        <dbReference type="EMBL" id="OJI96713.1"/>
    </source>
</evidence>
<name>A0A1L9P5K7_ASPVE</name>
<evidence type="ECO:0000256" key="1">
    <source>
        <dbReference type="SAM" id="MobiDB-lite"/>
    </source>
</evidence>
<dbReference type="AlphaFoldDB" id="A0A1L9P5K7"/>
<organism evidence="2 3">
    <name type="scientific">Aspergillus versicolor CBS 583.65</name>
    <dbReference type="NCBI Taxonomy" id="1036611"/>
    <lineage>
        <taxon>Eukaryota</taxon>
        <taxon>Fungi</taxon>
        <taxon>Dikarya</taxon>
        <taxon>Ascomycota</taxon>
        <taxon>Pezizomycotina</taxon>
        <taxon>Eurotiomycetes</taxon>
        <taxon>Eurotiomycetidae</taxon>
        <taxon>Eurotiales</taxon>
        <taxon>Aspergillaceae</taxon>
        <taxon>Aspergillus</taxon>
        <taxon>Aspergillus subgen. Nidulantes</taxon>
    </lineage>
</organism>
<dbReference type="RefSeq" id="XP_040662476.1">
    <property type="nucleotide sequence ID" value="XM_040809739.1"/>
</dbReference>
<protein>
    <submittedName>
        <fullName evidence="2">Uncharacterized protein</fullName>
    </submittedName>
</protein>
<dbReference type="Proteomes" id="UP000184073">
    <property type="component" value="Unassembled WGS sequence"/>
</dbReference>
<accession>A0A1L9P5K7</accession>
<sequence length="98" mass="11367">MRSACLRRGSRERSVTSFRCSPRAVETRPTGDGPPQPLLTRWLPRRVVSHEEERKSLAYYAAVANACSWYSLFYLNLHNLRCRPLLGPISTFYHSRLE</sequence>
<dbReference type="GeneID" id="63725250"/>
<reference evidence="3" key="1">
    <citation type="journal article" date="2017" name="Genome Biol.">
        <title>Comparative genomics reveals high biological diversity and specific adaptations in the industrially and medically important fungal genus Aspergillus.</title>
        <authorList>
            <person name="de Vries R.P."/>
            <person name="Riley R."/>
            <person name="Wiebenga A."/>
            <person name="Aguilar-Osorio G."/>
            <person name="Amillis S."/>
            <person name="Uchima C.A."/>
            <person name="Anderluh G."/>
            <person name="Asadollahi M."/>
            <person name="Askin M."/>
            <person name="Barry K."/>
            <person name="Battaglia E."/>
            <person name="Bayram O."/>
            <person name="Benocci T."/>
            <person name="Braus-Stromeyer S.A."/>
            <person name="Caldana C."/>
            <person name="Canovas D."/>
            <person name="Cerqueira G.C."/>
            <person name="Chen F."/>
            <person name="Chen W."/>
            <person name="Choi C."/>
            <person name="Clum A."/>
            <person name="Dos Santos R.A."/>
            <person name="Damasio A.R."/>
            <person name="Diallinas G."/>
            <person name="Emri T."/>
            <person name="Fekete E."/>
            <person name="Flipphi M."/>
            <person name="Freyberg S."/>
            <person name="Gallo A."/>
            <person name="Gournas C."/>
            <person name="Habgood R."/>
            <person name="Hainaut M."/>
            <person name="Harispe M.L."/>
            <person name="Henrissat B."/>
            <person name="Hilden K.S."/>
            <person name="Hope R."/>
            <person name="Hossain A."/>
            <person name="Karabika E."/>
            <person name="Karaffa L."/>
            <person name="Karanyi Z."/>
            <person name="Krasevec N."/>
            <person name="Kuo A."/>
            <person name="Kusch H."/>
            <person name="LaButti K."/>
            <person name="Lagendijk E.L."/>
            <person name="Lapidus A."/>
            <person name="Levasseur A."/>
            <person name="Lindquist E."/>
            <person name="Lipzen A."/>
            <person name="Logrieco A.F."/>
            <person name="MacCabe A."/>
            <person name="Maekelae M.R."/>
            <person name="Malavazi I."/>
            <person name="Melin P."/>
            <person name="Meyer V."/>
            <person name="Mielnichuk N."/>
            <person name="Miskei M."/>
            <person name="Molnar A.P."/>
            <person name="Mule G."/>
            <person name="Ngan C.Y."/>
            <person name="Orejas M."/>
            <person name="Orosz E."/>
            <person name="Ouedraogo J.P."/>
            <person name="Overkamp K.M."/>
            <person name="Park H.-S."/>
            <person name="Perrone G."/>
            <person name="Piumi F."/>
            <person name="Punt P.J."/>
            <person name="Ram A.F."/>
            <person name="Ramon A."/>
            <person name="Rauscher S."/>
            <person name="Record E."/>
            <person name="Riano-Pachon D.M."/>
            <person name="Robert V."/>
            <person name="Roehrig J."/>
            <person name="Ruller R."/>
            <person name="Salamov A."/>
            <person name="Salih N.S."/>
            <person name="Samson R.A."/>
            <person name="Sandor E."/>
            <person name="Sanguinetti M."/>
            <person name="Schuetze T."/>
            <person name="Sepcic K."/>
            <person name="Shelest E."/>
            <person name="Sherlock G."/>
            <person name="Sophianopoulou V."/>
            <person name="Squina F.M."/>
            <person name="Sun H."/>
            <person name="Susca A."/>
            <person name="Todd R.B."/>
            <person name="Tsang A."/>
            <person name="Unkles S.E."/>
            <person name="van de Wiele N."/>
            <person name="van Rossen-Uffink D."/>
            <person name="Oliveira J.V."/>
            <person name="Vesth T.C."/>
            <person name="Visser J."/>
            <person name="Yu J.-H."/>
            <person name="Zhou M."/>
            <person name="Andersen M.R."/>
            <person name="Archer D.B."/>
            <person name="Baker S.E."/>
            <person name="Benoit I."/>
            <person name="Brakhage A.A."/>
            <person name="Braus G.H."/>
            <person name="Fischer R."/>
            <person name="Frisvad J.C."/>
            <person name="Goldman G.H."/>
            <person name="Houbraken J."/>
            <person name="Oakley B."/>
            <person name="Pocsi I."/>
            <person name="Scazzocchio C."/>
            <person name="Seiboth B."/>
            <person name="vanKuyk P.A."/>
            <person name="Wortman J."/>
            <person name="Dyer P.S."/>
            <person name="Grigoriev I.V."/>
        </authorList>
    </citation>
    <scope>NUCLEOTIDE SEQUENCE [LARGE SCALE GENOMIC DNA]</scope>
    <source>
        <strain evidence="3">CBS 583.65</strain>
    </source>
</reference>
<dbReference type="VEuPathDB" id="FungiDB:ASPVEDRAFT_251159"/>
<proteinExistence type="predicted"/>